<accession>A0A200PXU4</accession>
<dbReference type="OMA" id="CPEYMSE"/>
<dbReference type="SUPFAM" id="SSF140383">
    <property type="entry name" value="BSD domain-like"/>
    <property type="match status" value="1"/>
</dbReference>
<dbReference type="OrthoDB" id="2021158at2759"/>
<dbReference type="EMBL" id="MVGT01003892">
    <property type="protein sequence ID" value="OVA03021.1"/>
    <property type="molecule type" value="Genomic_DNA"/>
</dbReference>
<feature type="region of interest" description="Disordered" evidence="1">
    <location>
        <begin position="298"/>
        <end position="321"/>
    </location>
</feature>
<comment type="caution">
    <text evidence="3">The sequence shown here is derived from an EMBL/GenBank/DDBJ whole genome shotgun (WGS) entry which is preliminary data.</text>
</comment>
<dbReference type="InterPro" id="IPR035925">
    <property type="entry name" value="BSD_dom_sf"/>
</dbReference>
<feature type="compositionally biased region" description="Basic and acidic residues" evidence="1">
    <location>
        <begin position="22"/>
        <end position="38"/>
    </location>
</feature>
<dbReference type="InterPro" id="IPR005607">
    <property type="entry name" value="BSD_dom"/>
</dbReference>
<dbReference type="Pfam" id="PF03909">
    <property type="entry name" value="BSD"/>
    <property type="match status" value="1"/>
</dbReference>
<feature type="compositionally biased region" description="Pro residues" evidence="1">
    <location>
        <begin position="73"/>
        <end position="92"/>
    </location>
</feature>
<dbReference type="AlphaFoldDB" id="A0A200PXU4"/>
<feature type="compositionally biased region" description="Polar residues" evidence="1">
    <location>
        <begin position="102"/>
        <end position="117"/>
    </location>
</feature>
<dbReference type="FunCoup" id="A0A200PXU4">
    <property type="interactions" value="1975"/>
</dbReference>
<feature type="region of interest" description="Disordered" evidence="1">
    <location>
        <begin position="68"/>
        <end position="124"/>
    </location>
</feature>
<feature type="region of interest" description="Disordered" evidence="1">
    <location>
        <begin position="1"/>
        <end position="56"/>
    </location>
</feature>
<feature type="compositionally biased region" description="Basic and acidic residues" evidence="1">
    <location>
        <begin position="440"/>
        <end position="452"/>
    </location>
</feature>
<name>A0A200PXU4_MACCD</name>
<dbReference type="PANTHER" id="PTHR31923:SF4">
    <property type="entry name" value="BSD DOMAIN-CONTAINING PROTEIN"/>
    <property type="match status" value="1"/>
</dbReference>
<reference evidence="3 4" key="1">
    <citation type="journal article" date="2017" name="Mol. Plant">
        <title>The Genome of Medicinal Plant Macleaya cordata Provides New Insights into Benzylisoquinoline Alkaloids Metabolism.</title>
        <authorList>
            <person name="Liu X."/>
            <person name="Liu Y."/>
            <person name="Huang P."/>
            <person name="Ma Y."/>
            <person name="Qing Z."/>
            <person name="Tang Q."/>
            <person name="Cao H."/>
            <person name="Cheng P."/>
            <person name="Zheng Y."/>
            <person name="Yuan Z."/>
            <person name="Zhou Y."/>
            <person name="Liu J."/>
            <person name="Tang Z."/>
            <person name="Zhuo Y."/>
            <person name="Zhang Y."/>
            <person name="Yu L."/>
            <person name="Huang J."/>
            <person name="Yang P."/>
            <person name="Peng Q."/>
            <person name="Zhang J."/>
            <person name="Jiang W."/>
            <person name="Zhang Z."/>
            <person name="Lin K."/>
            <person name="Ro D.K."/>
            <person name="Chen X."/>
            <person name="Xiong X."/>
            <person name="Shang Y."/>
            <person name="Huang S."/>
            <person name="Zeng J."/>
        </authorList>
    </citation>
    <scope>NUCLEOTIDE SEQUENCE [LARGE SCALE GENOMIC DNA]</scope>
    <source>
        <strain evidence="4">cv. BLH2017</strain>
        <tissue evidence="3">Root</tissue>
    </source>
</reference>
<dbReference type="Gene3D" id="1.10.3970.10">
    <property type="entry name" value="BSD domain"/>
    <property type="match status" value="1"/>
</dbReference>
<gene>
    <name evidence="3" type="ORF">BVC80_873g5</name>
</gene>
<dbReference type="PANTHER" id="PTHR31923">
    <property type="entry name" value="BSD DOMAIN-CONTAINING PROTEIN"/>
    <property type="match status" value="1"/>
</dbReference>
<sequence>MAWLARSLVNSLKLDDDDDEEHNTRESSTDKDKEDLSHQIESSDTQGRGVKEDLSEITKTLTRQLWGVASFLAPPPPTSETSSPPPPPPPPQISSTDPSISNWNKWESSDQSVSGETSDPEISDSVRIAGIRSDFAEIGGKFKTGISKLSNTKAVTEISKIASNFLPFGSSEESNSEEKYSVGSAVGVTDEVLAFARNIAMHPETWLDFPLADDEDSDDFDMSDAQQEHALAVENLAPRLAALRIELCPGYMSEGCFWKIYFVLLHSRLSKHDAEVLSTPQIAEARALLMQEVPEKIKPEPDHLQKGTYSPKESANSLQEEHLSASCNVPTDSAQLETFALEPKSCVEMADIETEKHPVLSRDVEIIDKSIVEEPVVQNKDAVSGTSKKVVTHQTDEEDGDDWLEESTEMDSFVGTNIPIGNEEDVSFSDLEEDDDEDEKVSSRKIVADRSDSYSTKDPQGWVQLGRSSDDSTSNSN</sequence>
<dbReference type="Proteomes" id="UP000195402">
    <property type="component" value="Unassembled WGS sequence"/>
</dbReference>
<keyword evidence="4" id="KW-1185">Reference proteome</keyword>
<feature type="compositionally biased region" description="Polar residues" evidence="1">
    <location>
        <begin position="384"/>
        <end position="393"/>
    </location>
</feature>
<feature type="compositionally biased region" description="Acidic residues" evidence="1">
    <location>
        <begin position="422"/>
        <end position="439"/>
    </location>
</feature>
<dbReference type="InParanoid" id="A0A200PXU4"/>
<protein>
    <submittedName>
        <fullName evidence="3">BSD</fullName>
    </submittedName>
</protein>
<evidence type="ECO:0000313" key="4">
    <source>
        <dbReference type="Proteomes" id="UP000195402"/>
    </source>
</evidence>
<feature type="domain" description="BSD" evidence="2">
    <location>
        <begin position="214"/>
        <end position="269"/>
    </location>
</feature>
<feature type="region of interest" description="Disordered" evidence="1">
    <location>
        <begin position="380"/>
        <end position="477"/>
    </location>
</feature>
<feature type="compositionally biased region" description="Acidic residues" evidence="1">
    <location>
        <begin position="396"/>
        <end position="409"/>
    </location>
</feature>
<evidence type="ECO:0000256" key="1">
    <source>
        <dbReference type="SAM" id="MobiDB-lite"/>
    </source>
</evidence>
<evidence type="ECO:0000259" key="2">
    <source>
        <dbReference type="PROSITE" id="PS50858"/>
    </source>
</evidence>
<organism evidence="3 4">
    <name type="scientific">Macleaya cordata</name>
    <name type="common">Five-seeded plume-poppy</name>
    <name type="synonym">Bocconia cordata</name>
    <dbReference type="NCBI Taxonomy" id="56857"/>
    <lineage>
        <taxon>Eukaryota</taxon>
        <taxon>Viridiplantae</taxon>
        <taxon>Streptophyta</taxon>
        <taxon>Embryophyta</taxon>
        <taxon>Tracheophyta</taxon>
        <taxon>Spermatophyta</taxon>
        <taxon>Magnoliopsida</taxon>
        <taxon>Ranunculales</taxon>
        <taxon>Papaveraceae</taxon>
        <taxon>Papaveroideae</taxon>
        <taxon>Macleaya</taxon>
    </lineage>
</organism>
<dbReference type="PROSITE" id="PS50858">
    <property type="entry name" value="BSD"/>
    <property type="match status" value="1"/>
</dbReference>
<feature type="compositionally biased region" description="Polar residues" evidence="1">
    <location>
        <begin position="307"/>
        <end position="318"/>
    </location>
</feature>
<evidence type="ECO:0000313" key="3">
    <source>
        <dbReference type="EMBL" id="OVA03021.1"/>
    </source>
</evidence>
<proteinExistence type="predicted"/>
<dbReference type="SMART" id="SM00751">
    <property type="entry name" value="BSD"/>
    <property type="match status" value="1"/>
</dbReference>